<keyword evidence="2 6" id="KW-0547">Nucleotide-binding</keyword>
<proteinExistence type="inferred from homology"/>
<comment type="catalytic activity">
    <reaction evidence="5">
        <text>L-seryl-[pyruvate dehydrogenase E1 alpha subunit] + ATP = O-phospho-L-seryl-[pyruvate dehydrogenase E1 alpha subunit] + ADP + H(+)</text>
        <dbReference type="Rhea" id="RHEA:23052"/>
        <dbReference type="Rhea" id="RHEA-COMP:13689"/>
        <dbReference type="Rhea" id="RHEA-COMP:13690"/>
        <dbReference type="ChEBI" id="CHEBI:15378"/>
        <dbReference type="ChEBI" id="CHEBI:29999"/>
        <dbReference type="ChEBI" id="CHEBI:30616"/>
        <dbReference type="ChEBI" id="CHEBI:83421"/>
        <dbReference type="ChEBI" id="CHEBI:456216"/>
        <dbReference type="EC" id="2.7.11.2"/>
    </reaction>
</comment>
<dbReference type="GO" id="GO:0004740">
    <property type="term" value="F:pyruvate dehydrogenase (acetyl-transferring) kinase activity"/>
    <property type="evidence" value="ECO:0007669"/>
    <property type="project" value="UniProtKB-EC"/>
</dbReference>
<evidence type="ECO:0000259" key="8">
    <source>
        <dbReference type="Pfam" id="PF10436"/>
    </source>
</evidence>
<dbReference type="PANTHER" id="PTHR11947:SF3">
    <property type="entry name" value="[PYRUVATE DEHYDROGENASE (ACETYL-TRANSFERRING)] KINASE, MITOCHONDRIAL"/>
    <property type="match status" value="1"/>
</dbReference>
<evidence type="ECO:0000256" key="5">
    <source>
        <dbReference type="ARBA" id="ARBA00048201"/>
    </source>
</evidence>
<keyword evidence="10" id="KW-1185">Reference proteome</keyword>
<accession>A0A9W6SYY8</accession>
<dbReference type="InterPro" id="IPR039028">
    <property type="entry name" value="BCKD/PDK"/>
</dbReference>
<protein>
    <recommendedName>
        <fullName evidence="6">Protein-serine/threonine kinase</fullName>
        <ecNumber evidence="6">2.7.11.-</ecNumber>
    </recommendedName>
</protein>
<comment type="similarity">
    <text evidence="6">Belongs to the PDK/BCKDK protein kinase family.</text>
</comment>
<evidence type="ECO:0000256" key="7">
    <source>
        <dbReference type="SAM" id="MobiDB-lite"/>
    </source>
</evidence>
<evidence type="ECO:0000313" key="10">
    <source>
        <dbReference type="Proteomes" id="UP001165063"/>
    </source>
</evidence>
<comment type="subcellular location">
    <subcellularLocation>
        <location evidence="6">Mitochondrion matrix</location>
    </subcellularLocation>
</comment>
<evidence type="ECO:0000256" key="2">
    <source>
        <dbReference type="ARBA" id="ARBA00022741"/>
    </source>
</evidence>
<sequence>MVQFGPNPSEGSVFHASRFAVHELPIRLSHRVKELEELPYGLNDDPAIKLVRDWYAMSFEELTELQDPDVHDEHIKKLLLIDQSAAEFKKSQPSSDANVRNAKTAADPRDDYNHYP</sequence>
<feature type="compositionally biased region" description="Basic and acidic residues" evidence="7">
    <location>
        <begin position="106"/>
        <end position="116"/>
    </location>
</feature>
<dbReference type="GO" id="GO:0005759">
    <property type="term" value="C:mitochondrial matrix"/>
    <property type="evidence" value="ECO:0007669"/>
    <property type="project" value="UniProtKB-SubCell"/>
</dbReference>
<dbReference type="EMBL" id="BSXU01009971">
    <property type="protein sequence ID" value="GME70382.1"/>
    <property type="molecule type" value="Genomic_DNA"/>
</dbReference>
<evidence type="ECO:0000256" key="6">
    <source>
        <dbReference type="RuleBase" id="RU366032"/>
    </source>
</evidence>
<dbReference type="AlphaFoldDB" id="A0A9W6SYY8"/>
<reference evidence="9" key="1">
    <citation type="submission" date="2023-04" db="EMBL/GenBank/DDBJ databases">
        <title>Ambrosiozyma monospora NBRC 1965.</title>
        <authorList>
            <person name="Ichikawa N."/>
            <person name="Sato H."/>
            <person name="Tonouchi N."/>
        </authorList>
    </citation>
    <scope>NUCLEOTIDE SEQUENCE</scope>
    <source>
        <strain evidence="9">NBRC 1965</strain>
    </source>
</reference>
<dbReference type="OrthoDB" id="3014269at2759"/>
<evidence type="ECO:0000256" key="1">
    <source>
        <dbReference type="ARBA" id="ARBA00022679"/>
    </source>
</evidence>
<evidence type="ECO:0000256" key="3">
    <source>
        <dbReference type="ARBA" id="ARBA00022777"/>
    </source>
</evidence>
<dbReference type="GO" id="GO:0010906">
    <property type="term" value="P:regulation of glucose metabolic process"/>
    <property type="evidence" value="ECO:0007669"/>
    <property type="project" value="TreeGrafter"/>
</dbReference>
<name>A0A9W6SYY8_AMBMO</name>
<dbReference type="GO" id="GO:0005524">
    <property type="term" value="F:ATP binding"/>
    <property type="evidence" value="ECO:0007669"/>
    <property type="project" value="UniProtKB-UniRule"/>
</dbReference>
<feature type="region of interest" description="Disordered" evidence="7">
    <location>
        <begin position="89"/>
        <end position="116"/>
    </location>
</feature>
<dbReference type="SUPFAM" id="SSF69012">
    <property type="entry name" value="alpha-ketoacid dehydrogenase kinase, N-terminal domain"/>
    <property type="match status" value="1"/>
</dbReference>
<dbReference type="Pfam" id="PF10436">
    <property type="entry name" value="BCDHK_Adom3"/>
    <property type="match status" value="1"/>
</dbReference>
<dbReference type="Gene3D" id="1.20.140.20">
    <property type="entry name" value="Alpha-ketoacid/pyruvate dehydrogenase kinase, N-terminal domain"/>
    <property type="match status" value="1"/>
</dbReference>
<feature type="domain" description="Branched-chain alpha-ketoacid dehydrogenase kinase/Pyruvate dehydrogenase kinase N-terminal" evidence="8">
    <location>
        <begin position="1"/>
        <end position="76"/>
    </location>
</feature>
<keyword evidence="4 6" id="KW-0067">ATP-binding</keyword>
<gene>
    <name evidence="9" type="ORF">Amon01_000916500</name>
</gene>
<evidence type="ECO:0000313" key="9">
    <source>
        <dbReference type="EMBL" id="GME70382.1"/>
    </source>
</evidence>
<dbReference type="Proteomes" id="UP001165063">
    <property type="component" value="Unassembled WGS sequence"/>
</dbReference>
<dbReference type="InterPro" id="IPR036784">
    <property type="entry name" value="AK/P_DHK_N_sf"/>
</dbReference>
<keyword evidence="1 6" id="KW-0808">Transferase</keyword>
<evidence type="ECO:0000256" key="4">
    <source>
        <dbReference type="ARBA" id="ARBA00022840"/>
    </source>
</evidence>
<dbReference type="PANTHER" id="PTHR11947">
    <property type="entry name" value="PYRUVATE DEHYDROGENASE KINASE"/>
    <property type="match status" value="1"/>
</dbReference>
<keyword evidence="3 6" id="KW-0418">Kinase</keyword>
<organism evidence="9 10">
    <name type="scientific">Ambrosiozyma monospora</name>
    <name type="common">Yeast</name>
    <name type="synonym">Endomycopsis monosporus</name>
    <dbReference type="NCBI Taxonomy" id="43982"/>
    <lineage>
        <taxon>Eukaryota</taxon>
        <taxon>Fungi</taxon>
        <taxon>Dikarya</taxon>
        <taxon>Ascomycota</taxon>
        <taxon>Saccharomycotina</taxon>
        <taxon>Pichiomycetes</taxon>
        <taxon>Pichiales</taxon>
        <taxon>Pichiaceae</taxon>
        <taxon>Ambrosiozyma</taxon>
    </lineage>
</organism>
<comment type="caution">
    <text evidence="9">The sequence shown here is derived from an EMBL/GenBank/DDBJ whole genome shotgun (WGS) entry which is preliminary data.</text>
</comment>
<dbReference type="InterPro" id="IPR018955">
    <property type="entry name" value="BCDHK/PDK_N"/>
</dbReference>
<keyword evidence="6" id="KW-0496">Mitochondrion</keyword>
<dbReference type="EC" id="2.7.11.-" evidence="6"/>